<name>A0A1M6FJG5_9FLAO</name>
<reference evidence="7" key="1">
    <citation type="submission" date="2016-11" db="EMBL/GenBank/DDBJ databases">
        <authorList>
            <person name="Varghese N."/>
            <person name="Submissions S."/>
        </authorList>
    </citation>
    <scope>NUCLEOTIDE SEQUENCE [LARGE SCALE GENOMIC DNA]</scope>
    <source>
        <strain evidence="7">DSM 22623</strain>
    </source>
</reference>
<dbReference type="Pfam" id="PF07681">
    <property type="entry name" value="DoxX"/>
    <property type="match status" value="1"/>
</dbReference>
<evidence type="ECO:0000256" key="4">
    <source>
        <dbReference type="ARBA" id="ARBA00023136"/>
    </source>
</evidence>
<evidence type="ECO:0000256" key="3">
    <source>
        <dbReference type="ARBA" id="ARBA00022989"/>
    </source>
</evidence>
<feature type="transmembrane region" description="Helical" evidence="5">
    <location>
        <begin position="97"/>
        <end position="115"/>
    </location>
</feature>
<proteinExistence type="predicted"/>
<comment type="subcellular location">
    <subcellularLocation>
        <location evidence="1">Membrane</location>
        <topology evidence="1">Multi-pass membrane protein</topology>
    </subcellularLocation>
</comment>
<gene>
    <name evidence="6" type="ORF">SAMN04488508_104320</name>
</gene>
<dbReference type="EMBL" id="FQYP01000004">
    <property type="protein sequence ID" value="SHI97847.1"/>
    <property type="molecule type" value="Genomic_DNA"/>
</dbReference>
<evidence type="ECO:0000313" key="6">
    <source>
        <dbReference type="EMBL" id="SHI97847.1"/>
    </source>
</evidence>
<keyword evidence="3 5" id="KW-1133">Transmembrane helix</keyword>
<dbReference type="Proteomes" id="UP000184432">
    <property type="component" value="Unassembled WGS sequence"/>
</dbReference>
<keyword evidence="2 5" id="KW-0812">Transmembrane</keyword>
<accession>A0A1M6FJG5</accession>
<dbReference type="AlphaFoldDB" id="A0A1M6FJG5"/>
<dbReference type="GO" id="GO:0016020">
    <property type="term" value="C:membrane"/>
    <property type="evidence" value="ECO:0007669"/>
    <property type="project" value="UniProtKB-SubCell"/>
</dbReference>
<feature type="transmembrane region" description="Helical" evidence="5">
    <location>
        <begin position="73"/>
        <end position="91"/>
    </location>
</feature>
<evidence type="ECO:0000256" key="2">
    <source>
        <dbReference type="ARBA" id="ARBA00022692"/>
    </source>
</evidence>
<organism evidence="6 7">
    <name type="scientific">Aquimarina spongiae</name>
    <dbReference type="NCBI Taxonomy" id="570521"/>
    <lineage>
        <taxon>Bacteria</taxon>
        <taxon>Pseudomonadati</taxon>
        <taxon>Bacteroidota</taxon>
        <taxon>Flavobacteriia</taxon>
        <taxon>Flavobacteriales</taxon>
        <taxon>Flavobacteriaceae</taxon>
        <taxon>Aquimarina</taxon>
    </lineage>
</organism>
<feature type="transmembrane region" description="Helical" evidence="5">
    <location>
        <begin position="7"/>
        <end position="28"/>
    </location>
</feature>
<protein>
    <submittedName>
        <fullName evidence="6">DoxX protein</fullName>
    </submittedName>
</protein>
<dbReference type="OrthoDB" id="8161897at2"/>
<dbReference type="STRING" id="570521.SAMN04488508_104320"/>
<dbReference type="InterPro" id="IPR032808">
    <property type="entry name" value="DoxX"/>
</dbReference>
<evidence type="ECO:0000256" key="5">
    <source>
        <dbReference type="SAM" id="Phobius"/>
    </source>
</evidence>
<keyword evidence="4 5" id="KW-0472">Membrane</keyword>
<evidence type="ECO:0000256" key="1">
    <source>
        <dbReference type="ARBA" id="ARBA00004141"/>
    </source>
</evidence>
<dbReference type="RefSeq" id="WP_073316131.1">
    <property type="nucleotide sequence ID" value="NZ_FQYP01000004.1"/>
</dbReference>
<feature type="transmembrane region" description="Helical" evidence="5">
    <location>
        <begin position="40"/>
        <end position="66"/>
    </location>
</feature>
<evidence type="ECO:0000313" key="7">
    <source>
        <dbReference type="Proteomes" id="UP000184432"/>
    </source>
</evidence>
<keyword evidence="7" id="KW-1185">Reference proteome</keyword>
<sequence length="122" mass="13484">MNKLVLILRILLGAMLVLFGINKFIGFLPDFEFANPEAGVFFGALASSYVLKTVGLIEVIVGFLLLINKAVPFALILLAPISVNIILFHVTLDPANIGPAIFVFLVNTFLISKFWDKYKPLF</sequence>